<dbReference type="GO" id="GO:0005524">
    <property type="term" value="F:ATP binding"/>
    <property type="evidence" value="ECO:0007669"/>
    <property type="project" value="UniProtKB-UniRule"/>
</dbReference>
<dbReference type="EMBL" id="CAKM01000224">
    <property type="protein sequence ID" value="CCJ29912.1"/>
    <property type="molecule type" value="Genomic_DNA"/>
</dbReference>
<dbReference type="InterPro" id="IPR036872">
    <property type="entry name" value="CH_dom_sf"/>
</dbReference>
<dbReference type="Gene3D" id="1.10.418.10">
    <property type="entry name" value="Calponin-like domain"/>
    <property type="match status" value="3"/>
</dbReference>
<keyword evidence="6" id="KW-0812">Transmembrane</keyword>
<organism evidence="10">
    <name type="scientific">Pneumocystis jirovecii</name>
    <name type="common">Human pneumocystis pneumonia agent</name>
    <dbReference type="NCBI Taxonomy" id="42068"/>
    <lineage>
        <taxon>Eukaryota</taxon>
        <taxon>Fungi</taxon>
        <taxon>Dikarya</taxon>
        <taxon>Ascomycota</taxon>
        <taxon>Taphrinomycotina</taxon>
        <taxon>Pneumocystomycetes</taxon>
        <taxon>Pneumocystaceae</taxon>
        <taxon>Pneumocystis</taxon>
    </lineage>
</organism>
<dbReference type="GO" id="GO:0032432">
    <property type="term" value="C:actin filament bundle"/>
    <property type="evidence" value="ECO:0007669"/>
    <property type="project" value="TreeGrafter"/>
</dbReference>
<dbReference type="Gene3D" id="3.30.200.20">
    <property type="entry name" value="Phosphorylase Kinase, domain 1"/>
    <property type="match status" value="1"/>
</dbReference>
<dbReference type="FunFam" id="1.10.418.10:FF:000027">
    <property type="entry name" value="Probable fimbrin"/>
    <property type="match status" value="1"/>
</dbReference>
<gene>
    <name evidence="9" type="ORF">PNEJI1_001635</name>
</gene>
<dbReference type="AlphaFoldDB" id="L0PCI5"/>
<sequence>MHSRYRVRQLHAAKRKGRHTGLGKRKGTAEARLSTKVQWQFRLRVLRRLLCRYRDDGKIDKYILYAKAKAIGCSVVNIGAQDLIDGKEHLILGLIWQIIRKGLLSKIDIKLHPELYRLLEEDETLDQFLRLPPEQILLRWFNFHLEAAKWHRRVSNFSADVSDGENYTILLNQLNPGECSREPLQIIDLLERAEKILSLAEKIDCRKYLTPSALVSGNPKLNLAFVAHLFNTYPGLEPLQEEFPKIEEYDLEGEREARVFTLWLNSLNVNPAVVDLFEDLKDGLVLLQAYDKVVKDSGKYFLSTDLFFIKKLVNWKRVSRPRDGVELSRFKCVENTNYAVELGKGLGYSLVGIQGADIVDGSRTLTLALVWQLMRQNIIQTLKSLSKDGKDITDADMVSWCNEMSHKGGKSSSIKSFKDSSLRSGIFLLDILNGLRSGYVDYTLVTPGITDEDAFLNAKLAISIARKCGALIFLVPEDIVDVRSRLVIMLLYIFLFPLTLFKILTFVGKKSTNIIKMSFEASQQLVVQLTLGLTQRYRRRLDQQRKHAKYLSKHKEYVKKDAWNDTLQNRLLSEKFIHENAEEMDLLINRYSLKSFVGKGAFSCCALAVDLLHPDQPIRVIKKMGKAYGALGFQEYRLLNRIHQLPYLQSFNLPIVKTFSMFIKDECCHLVLEALDPSPIKLQSCVHFSRSGDKLHSPLACHLRHKTLRKIAKQILISLNILHNRVNVIHADLKPENILRCYSDNPKSVKLKIIDFGNAIPLDAREIYYLDFDLQSVYYRAPEVLLGLPFGPSIDIFSLGLILVELLFHNDESEKNSQPLLSNVETSRTALAIEISRLLGRYPPRFRNAKFWKDDYYNIDINSSYLLKNRLKECNDPLLEDFIIGLLAIDDTKRLTTEEALNHLWLFSDQYDLMHCLPIVKINHDLQPFYKEMYSIDTQEKTYNHYTESSKDDTPSDIYYPEKHKEIQKNIDSFDIYTDSFVNDNSTIQTEDIVYSDHLWTINPTLEEDHDE</sequence>
<dbReference type="PROSITE" id="PS00019">
    <property type="entry name" value="ACTININ_1"/>
    <property type="match status" value="1"/>
</dbReference>
<keyword evidence="1" id="KW-0479">Metal-binding</keyword>
<dbReference type="InterPro" id="IPR057260">
    <property type="entry name" value="Ribosomal_L19e_C"/>
</dbReference>
<evidence type="ECO:0000313" key="10">
    <source>
        <dbReference type="Proteomes" id="UP000010422"/>
    </source>
</evidence>
<proteinExistence type="predicted"/>
<keyword evidence="5" id="KW-0067">ATP-binding</keyword>
<dbReference type="GO" id="GO:0051015">
    <property type="term" value="F:actin filament binding"/>
    <property type="evidence" value="ECO:0007669"/>
    <property type="project" value="InterPro"/>
</dbReference>
<dbReference type="GO" id="GO:0003735">
    <property type="term" value="F:structural constituent of ribosome"/>
    <property type="evidence" value="ECO:0007669"/>
    <property type="project" value="InterPro"/>
</dbReference>
<dbReference type="SMART" id="SM00033">
    <property type="entry name" value="CH"/>
    <property type="match status" value="3"/>
</dbReference>
<feature type="binding site" evidence="5">
    <location>
        <position position="623"/>
    </location>
    <ligand>
        <name>ATP</name>
        <dbReference type="ChEBI" id="CHEBI:30616"/>
    </ligand>
</feature>
<dbReference type="InterPro" id="IPR001589">
    <property type="entry name" value="Actinin_actin-bd_CS"/>
</dbReference>
<evidence type="ECO:0008006" key="11">
    <source>
        <dbReference type="Google" id="ProtNLM"/>
    </source>
</evidence>
<dbReference type="Gene3D" id="1.10.510.10">
    <property type="entry name" value="Transferase(Phosphotransferase) domain 1"/>
    <property type="match status" value="1"/>
</dbReference>
<dbReference type="CDD" id="cd21303">
    <property type="entry name" value="CH_FIMB_rpt4"/>
    <property type="match status" value="1"/>
</dbReference>
<dbReference type="GO" id="GO:0006412">
    <property type="term" value="P:translation"/>
    <property type="evidence" value="ECO:0007669"/>
    <property type="project" value="InterPro"/>
</dbReference>
<feature type="domain" description="Calponin-homology (CH)" evidence="8">
    <location>
        <begin position="254"/>
        <end position="378"/>
    </location>
</feature>
<reference evidence="9 10" key="1">
    <citation type="journal article" date="2012" name="MBio">
        <title>De novo assembly of the Pneumocystis jirovecii genome from a single bronchoalveolar lavage fluid specimen from a patient.</title>
        <authorList>
            <person name="Cisse O.H."/>
            <person name="Pagni M."/>
            <person name="Hauser P.M."/>
        </authorList>
    </citation>
    <scope>NUCLEOTIDE SEQUENCE [LARGE SCALE GENOMIC DNA]</scope>
    <source>
        <strain evidence="9 10">SE8</strain>
    </source>
</reference>
<dbReference type="Pfam" id="PF00069">
    <property type="entry name" value="Pkinase"/>
    <property type="match status" value="1"/>
</dbReference>
<dbReference type="InterPro" id="IPR039959">
    <property type="entry name" value="Fimbrin/Plastin"/>
</dbReference>
<dbReference type="InterPro" id="IPR001715">
    <property type="entry name" value="CH_dom"/>
</dbReference>
<dbReference type="Gene3D" id="1.10.1200.240">
    <property type="match status" value="1"/>
</dbReference>
<dbReference type="GO" id="GO:0051017">
    <property type="term" value="P:actin filament bundle assembly"/>
    <property type="evidence" value="ECO:0007669"/>
    <property type="project" value="InterPro"/>
</dbReference>
<evidence type="ECO:0000256" key="3">
    <source>
        <dbReference type="ARBA" id="ARBA00022837"/>
    </source>
</evidence>
<dbReference type="CDD" id="cd21297">
    <property type="entry name" value="CH_FIMB_rpt2"/>
    <property type="match status" value="1"/>
</dbReference>
<dbReference type="FunFam" id="1.10.418.10:FF:000010">
    <property type="entry name" value="Plastin-3 isoform 1"/>
    <property type="match status" value="1"/>
</dbReference>
<keyword evidence="6" id="KW-0472">Membrane</keyword>
<feature type="non-terminal residue" evidence="9">
    <location>
        <position position="1012"/>
    </location>
</feature>
<keyword evidence="3" id="KW-0106">Calcium</keyword>
<dbReference type="SMART" id="SM00220">
    <property type="entry name" value="S_TKc"/>
    <property type="match status" value="1"/>
</dbReference>
<dbReference type="GO" id="GO:0004672">
    <property type="term" value="F:protein kinase activity"/>
    <property type="evidence" value="ECO:0007669"/>
    <property type="project" value="InterPro"/>
</dbReference>
<evidence type="ECO:0000256" key="5">
    <source>
        <dbReference type="PROSITE-ProRule" id="PRU10141"/>
    </source>
</evidence>
<dbReference type="GO" id="GO:0051639">
    <property type="term" value="P:actin filament network formation"/>
    <property type="evidence" value="ECO:0007669"/>
    <property type="project" value="TreeGrafter"/>
</dbReference>
<dbReference type="GO" id="GO:0005884">
    <property type="term" value="C:actin filament"/>
    <property type="evidence" value="ECO:0007669"/>
    <property type="project" value="TreeGrafter"/>
</dbReference>
<keyword evidence="4" id="KW-0009">Actin-binding</keyword>
<accession>L0PCI5</accession>
<feature type="domain" description="Calponin-homology (CH)" evidence="8">
    <location>
        <begin position="391"/>
        <end position="499"/>
    </location>
</feature>
<evidence type="ECO:0000256" key="2">
    <source>
        <dbReference type="ARBA" id="ARBA00022737"/>
    </source>
</evidence>
<keyword evidence="6" id="KW-1133">Transmembrane helix</keyword>
<feature type="domain" description="Calponin-homology (CH)" evidence="8">
    <location>
        <begin position="131"/>
        <end position="234"/>
    </location>
</feature>
<dbReference type="InterPro" id="IPR017441">
    <property type="entry name" value="Protein_kinase_ATP_BS"/>
</dbReference>
<dbReference type="GO" id="GO:0005737">
    <property type="term" value="C:cytoplasm"/>
    <property type="evidence" value="ECO:0007669"/>
    <property type="project" value="TreeGrafter"/>
</dbReference>
<dbReference type="Pfam" id="PF00307">
    <property type="entry name" value="CH"/>
    <property type="match status" value="3"/>
</dbReference>
<dbReference type="PANTHER" id="PTHR19961">
    <property type="entry name" value="FIMBRIN/PLASTIN"/>
    <property type="match status" value="1"/>
</dbReference>
<dbReference type="SUPFAM" id="SSF56112">
    <property type="entry name" value="Protein kinase-like (PK-like)"/>
    <property type="match status" value="1"/>
</dbReference>
<dbReference type="InterPro" id="IPR000719">
    <property type="entry name" value="Prot_kinase_dom"/>
</dbReference>
<dbReference type="Proteomes" id="UP000010422">
    <property type="component" value="Unassembled WGS sequence"/>
</dbReference>
<dbReference type="Pfam" id="PF25476">
    <property type="entry name" value="Ribosomal_L19e_C"/>
    <property type="match status" value="1"/>
</dbReference>
<evidence type="ECO:0000313" key="9">
    <source>
        <dbReference type="EMBL" id="CCJ29912.1"/>
    </source>
</evidence>
<dbReference type="SMART" id="SM01416">
    <property type="entry name" value="Ribosomal_L19e"/>
    <property type="match status" value="1"/>
</dbReference>
<keyword evidence="2" id="KW-0677">Repeat</keyword>
<dbReference type="VEuPathDB" id="FungiDB:PNEJI1_001635"/>
<name>L0PCI5_PNEJI</name>
<dbReference type="STRING" id="1209962.L0PCI5"/>
<evidence type="ECO:0000256" key="4">
    <source>
        <dbReference type="ARBA" id="ARBA00023203"/>
    </source>
</evidence>
<dbReference type="PROSITE" id="PS00107">
    <property type="entry name" value="PROTEIN_KINASE_ATP"/>
    <property type="match status" value="1"/>
</dbReference>
<dbReference type="PROSITE" id="PS50021">
    <property type="entry name" value="CH"/>
    <property type="match status" value="3"/>
</dbReference>
<protein>
    <recommendedName>
        <fullName evidence="11">Protein kinase domain-containing protein</fullName>
    </recommendedName>
</protein>
<comment type="caution">
    <text evidence="9">The sequence shown here is derived from an EMBL/GenBank/DDBJ whole genome shotgun (WGS) entry which is preliminary data.</text>
</comment>
<dbReference type="PROSITE" id="PS00020">
    <property type="entry name" value="ACTININ_2"/>
    <property type="match status" value="1"/>
</dbReference>
<dbReference type="InParanoid" id="L0PCI5"/>
<dbReference type="SUPFAM" id="SSF47576">
    <property type="entry name" value="Calponin-homology domain, CH-domain"/>
    <property type="match status" value="1"/>
</dbReference>
<evidence type="ECO:0000256" key="6">
    <source>
        <dbReference type="SAM" id="Phobius"/>
    </source>
</evidence>
<dbReference type="InterPro" id="IPR035970">
    <property type="entry name" value="60S_ribosomal_eL19_sf"/>
</dbReference>
<evidence type="ECO:0000256" key="1">
    <source>
        <dbReference type="ARBA" id="ARBA00022723"/>
    </source>
</evidence>
<dbReference type="GO" id="GO:0005840">
    <property type="term" value="C:ribosome"/>
    <property type="evidence" value="ECO:0007669"/>
    <property type="project" value="InterPro"/>
</dbReference>
<dbReference type="InterPro" id="IPR011009">
    <property type="entry name" value="Kinase-like_dom_sf"/>
</dbReference>
<dbReference type="InterPro" id="IPR000196">
    <property type="entry name" value="Ribosomal_eL19_dom"/>
</dbReference>
<evidence type="ECO:0000259" key="7">
    <source>
        <dbReference type="PROSITE" id="PS50011"/>
    </source>
</evidence>
<dbReference type="GO" id="GO:0046872">
    <property type="term" value="F:metal ion binding"/>
    <property type="evidence" value="ECO:0007669"/>
    <property type="project" value="UniProtKB-KW"/>
</dbReference>
<dbReference type="PROSITE" id="PS50011">
    <property type="entry name" value="PROTEIN_KINASE_DOM"/>
    <property type="match status" value="1"/>
</dbReference>
<dbReference type="SUPFAM" id="SSF48140">
    <property type="entry name" value="Ribosomal protein L19 (L19e)"/>
    <property type="match status" value="1"/>
</dbReference>
<dbReference type="FunFam" id="1.10.418.10:FF:000042">
    <property type="entry name" value="Fimbrin, putative"/>
    <property type="match status" value="1"/>
</dbReference>
<dbReference type="CDD" id="cd21300">
    <property type="entry name" value="CH_FIMB_rpt3"/>
    <property type="match status" value="1"/>
</dbReference>
<evidence type="ECO:0000259" key="8">
    <source>
        <dbReference type="PROSITE" id="PS50021"/>
    </source>
</evidence>
<keyword evidence="5" id="KW-0547">Nucleotide-binding</keyword>
<feature type="domain" description="Protein kinase" evidence="7">
    <location>
        <begin position="591"/>
        <end position="906"/>
    </location>
</feature>
<dbReference type="PANTHER" id="PTHR19961:SF18">
    <property type="entry name" value="FI19014P1"/>
    <property type="match status" value="1"/>
</dbReference>
<feature type="transmembrane region" description="Helical" evidence="6">
    <location>
        <begin position="486"/>
        <end position="507"/>
    </location>
</feature>